<organism evidence="1 2">
    <name type="scientific">Datura stramonium</name>
    <name type="common">Jimsonweed</name>
    <name type="synonym">Common thornapple</name>
    <dbReference type="NCBI Taxonomy" id="4076"/>
    <lineage>
        <taxon>Eukaryota</taxon>
        <taxon>Viridiplantae</taxon>
        <taxon>Streptophyta</taxon>
        <taxon>Embryophyta</taxon>
        <taxon>Tracheophyta</taxon>
        <taxon>Spermatophyta</taxon>
        <taxon>Magnoliopsida</taxon>
        <taxon>eudicotyledons</taxon>
        <taxon>Gunneridae</taxon>
        <taxon>Pentapetalae</taxon>
        <taxon>asterids</taxon>
        <taxon>lamiids</taxon>
        <taxon>Solanales</taxon>
        <taxon>Solanaceae</taxon>
        <taxon>Solanoideae</taxon>
        <taxon>Datureae</taxon>
        <taxon>Datura</taxon>
    </lineage>
</organism>
<keyword evidence="2" id="KW-1185">Reference proteome</keyword>
<gene>
    <name evidence="1" type="ORF">HAX54_004371</name>
</gene>
<sequence>LDVENRGGGKKAALQAWNEFLEAFIANFISDEDKRKLILLSLSSGREGSMSVSTCCGEHGGLCIIGRFARVLREKQKRKGEGIEQEARTGGLRGNIAKVMGASLARGQAGTPESRSRGSVGQPSCKSLVLLREGHWSMRGRDTRLLPFVETLDT</sequence>
<reference evidence="1 2" key="1">
    <citation type="journal article" date="2021" name="BMC Genomics">
        <title>Datura genome reveals duplications of psychoactive alkaloid biosynthetic genes and high mutation rate following tissue culture.</title>
        <authorList>
            <person name="Rajewski A."/>
            <person name="Carter-House D."/>
            <person name="Stajich J."/>
            <person name="Litt A."/>
        </authorList>
    </citation>
    <scope>NUCLEOTIDE SEQUENCE [LARGE SCALE GENOMIC DNA]</scope>
    <source>
        <strain evidence="1">AR-01</strain>
    </source>
</reference>
<dbReference type="Proteomes" id="UP000823775">
    <property type="component" value="Unassembled WGS sequence"/>
</dbReference>
<comment type="caution">
    <text evidence="1">The sequence shown here is derived from an EMBL/GenBank/DDBJ whole genome shotgun (WGS) entry which is preliminary data.</text>
</comment>
<name>A0ABS8WV91_DATST</name>
<accession>A0ABS8WV91</accession>
<evidence type="ECO:0000313" key="2">
    <source>
        <dbReference type="Proteomes" id="UP000823775"/>
    </source>
</evidence>
<feature type="non-terminal residue" evidence="1">
    <location>
        <position position="1"/>
    </location>
</feature>
<dbReference type="EMBL" id="JACEIK010012018">
    <property type="protein sequence ID" value="MCE3216005.1"/>
    <property type="molecule type" value="Genomic_DNA"/>
</dbReference>
<protein>
    <submittedName>
        <fullName evidence="1">Uncharacterized protein</fullName>
    </submittedName>
</protein>
<proteinExistence type="predicted"/>
<evidence type="ECO:0000313" key="1">
    <source>
        <dbReference type="EMBL" id="MCE3216005.1"/>
    </source>
</evidence>